<dbReference type="Gene3D" id="2.60.40.1610">
    <property type="entry name" value="Domain of unknown function DUF1254"/>
    <property type="match status" value="1"/>
</dbReference>
<protein>
    <recommendedName>
        <fullName evidence="6">DUF1254 domain-containing protein</fullName>
    </recommendedName>
</protein>
<keyword evidence="5" id="KW-1185">Reference proteome</keyword>
<evidence type="ECO:0000313" key="5">
    <source>
        <dbReference type="Proteomes" id="UP000015503"/>
    </source>
</evidence>
<accession>S6AJJ1</accession>
<dbReference type="Gene3D" id="2.60.120.600">
    <property type="entry name" value="Domain of unknown function DUF1214, C-terminal domain"/>
    <property type="match status" value="1"/>
</dbReference>
<dbReference type="RefSeq" id="WP_016492816.1">
    <property type="nucleotide sequence ID" value="NC_021499.1"/>
</dbReference>
<feature type="signal peptide" evidence="1">
    <location>
        <begin position="1"/>
        <end position="27"/>
    </location>
</feature>
<keyword evidence="1" id="KW-0732">Signal</keyword>
<organism evidence="4 5">
    <name type="scientific">Metapseudomonas resinovorans NBRC 106553</name>
    <dbReference type="NCBI Taxonomy" id="1245471"/>
    <lineage>
        <taxon>Bacteria</taxon>
        <taxon>Pseudomonadati</taxon>
        <taxon>Pseudomonadota</taxon>
        <taxon>Gammaproteobacteria</taxon>
        <taxon>Pseudomonadales</taxon>
        <taxon>Pseudomonadaceae</taxon>
        <taxon>Metapseudomonas</taxon>
    </lineage>
</organism>
<dbReference type="InterPro" id="IPR037050">
    <property type="entry name" value="DUF1254_sf"/>
</dbReference>
<dbReference type="PANTHER" id="PTHR36509:SF2">
    <property type="entry name" value="BLL3101 PROTEIN"/>
    <property type="match status" value="1"/>
</dbReference>
<name>S6AJJ1_METRE</name>
<dbReference type="HOGENOM" id="CLU_027269_1_1_6"/>
<dbReference type="SUPFAM" id="SSF160935">
    <property type="entry name" value="VPA0735-like"/>
    <property type="match status" value="1"/>
</dbReference>
<dbReference type="Pfam" id="PF06863">
    <property type="entry name" value="DUF1254"/>
    <property type="match status" value="1"/>
</dbReference>
<sequence>MKLSLPISRLALAVALGMPLGAGSLLAAQTVERTPASATASASVAEKAQEEQAYQVGMQAYTWGWPAVSLHNRRLAMRQVPKPGLLGGILPVAPINRLSMLTDYLDAGQRYVLTPNQDVVYGQTFLDLSKEPVIVQVPDFGSRYWVLHCMDAYTEVFAAPSSRIHSKAGFYMVVGPDWQGEKPANVVDVLRAPTNLAWLVPRIFMDDTAADREAIQPLVNQMNAYPLSAFDGKAKPVNWRELPKFPAPAQGKGEVRWVKDENFWADLAAVLAENKPRPGEVGLTESFRRVLEQAGNNPAVQRGLDRALADGSRLLDAGFSYSIQPNKFGNHWAADLTAGAFGTDYLRRAWVAKAYIATNKPDDALYIGTDYDGQGMRLQGQQRYSLTFPAGQLPPANAFWSLSSYDGEHFFEPNPINRFSIGTKNKDLKKNPDGSLTLYVQQQSPGADKEANWLPSPKGDFSLLLRLYGPGEQVVCLGYSDDFHEEVAAISDTGAYRALFQLGRPEHEAVGRWIGAVLVPTLHDYHRVPDAAPHRDALSYAGRRIGVVRWQGEVWVAWRDLPAFMASGKEVSA</sequence>
<evidence type="ECO:0000259" key="2">
    <source>
        <dbReference type="Pfam" id="PF06742"/>
    </source>
</evidence>
<evidence type="ECO:0000256" key="1">
    <source>
        <dbReference type="SAM" id="SignalP"/>
    </source>
</evidence>
<dbReference type="AlphaFoldDB" id="S6AJJ1"/>
<feature type="chain" id="PRO_5004535982" description="DUF1254 domain-containing protein" evidence="1">
    <location>
        <begin position="28"/>
        <end position="573"/>
    </location>
</feature>
<dbReference type="InterPro" id="IPR010679">
    <property type="entry name" value="DUF1254"/>
</dbReference>
<dbReference type="KEGG" id="pre:PCA10_29380"/>
<dbReference type="OrthoDB" id="9777345at2"/>
<evidence type="ECO:0000313" key="4">
    <source>
        <dbReference type="EMBL" id="BAN48670.1"/>
    </source>
</evidence>
<dbReference type="PANTHER" id="PTHR36509">
    <property type="entry name" value="BLL3101 PROTEIN"/>
    <property type="match status" value="1"/>
</dbReference>
<dbReference type="eggNOG" id="COG5361">
    <property type="taxonomic scope" value="Bacteria"/>
</dbReference>
<reference evidence="4 5" key="1">
    <citation type="journal article" date="2013" name="Genome Announc.">
        <title>Complete Genome Sequence of the Carbazole Degrader Pseudomonas resinovorans Strain CA10 (NBRC 106553).</title>
        <authorList>
            <person name="Shintani M."/>
            <person name="Hosoyama A."/>
            <person name="Ohji S."/>
            <person name="Tsuchikane K."/>
            <person name="Takarada H."/>
            <person name="Yamazoe A."/>
            <person name="Fujita N."/>
            <person name="Nojiri H."/>
        </authorList>
    </citation>
    <scope>NUCLEOTIDE SEQUENCE [LARGE SCALE GENOMIC DNA]</scope>
    <source>
        <strain evidence="4 5">NBRC 106553</strain>
    </source>
</reference>
<feature type="domain" description="DUF1254" evidence="3">
    <location>
        <begin position="95"/>
        <end position="226"/>
    </location>
</feature>
<dbReference type="Pfam" id="PF06742">
    <property type="entry name" value="DUF1214"/>
    <property type="match status" value="1"/>
</dbReference>
<evidence type="ECO:0000259" key="3">
    <source>
        <dbReference type="Pfam" id="PF06863"/>
    </source>
</evidence>
<feature type="domain" description="DUF1214" evidence="2">
    <location>
        <begin position="364"/>
        <end position="471"/>
    </location>
</feature>
<gene>
    <name evidence="4" type="ORF">PCA10_29380</name>
</gene>
<dbReference type="InterPro" id="IPR010621">
    <property type="entry name" value="DUF1214"/>
</dbReference>
<dbReference type="PATRIC" id="fig|1245471.3.peg.2957"/>
<dbReference type="Proteomes" id="UP000015503">
    <property type="component" value="Chromosome"/>
</dbReference>
<dbReference type="STRING" id="1245471.PCA10_29380"/>
<dbReference type="InterPro" id="IPR037049">
    <property type="entry name" value="DUF1214_C_sf"/>
</dbReference>
<evidence type="ECO:0008006" key="6">
    <source>
        <dbReference type="Google" id="ProtNLM"/>
    </source>
</evidence>
<dbReference type="EMBL" id="AP013068">
    <property type="protein sequence ID" value="BAN48670.1"/>
    <property type="molecule type" value="Genomic_DNA"/>
</dbReference>
<proteinExistence type="predicted"/>